<dbReference type="AlphaFoldDB" id="K7A918"/>
<keyword evidence="2" id="KW-1185">Reference proteome</keyword>
<dbReference type="STRING" id="1129793.GPLA_0999"/>
<reference evidence="2" key="1">
    <citation type="journal article" date="2014" name="Environ. Microbiol.">
        <title>Comparative genomics of the marine bacterial genus Glaciecola reveals the high degree of genomic diversity and genomic characteristic for cold adaptation.</title>
        <authorList>
            <person name="Qin Q.L."/>
            <person name="Xie B.B."/>
            <person name="Yu Y."/>
            <person name="Shu Y.L."/>
            <person name="Rong J.C."/>
            <person name="Zhang Y.J."/>
            <person name="Zhao D.L."/>
            <person name="Chen X.L."/>
            <person name="Zhang X.Y."/>
            <person name="Chen B."/>
            <person name="Zhou B.C."/>
            <person name="Zhang Y.Z."/>
        </authorList>
    </citation>
    <scope>NUCLEOTIDE SEQUENCE [LARGE SCALE GENOMIC DNA]</scope>
    <source>
        <strain evidence="2">LMG 21857</strain>
    </source>
</reference>
<accession>K7A918</accession>
<evidence type="ECO:0000313" key="1">
    <source>
        <dbReference type="EMBL" id="GAC31915.1"/>
    </source>
</evidence>
<evidence type="ECO:0000313" key="2">
    <source>
        <dbReference type="Proteomes" id="UP000006322"/>
    </source>
</evidence>
<comment type="caution">
    <text evidence="1">The sequence shown here is derived from an EMBL/GenBank/DDBJ whole genome shotgun (WGS) entry which is preliminary data.</text>
</comment>
<protein>
    <submittedName>
        <fullName evidence="1">Uncharacterized protein</fullName>
    </submittedName>
</protein>
<name>K7A918_9ALTE</name>
<dbReference type="Proteomes" id="UP000006322">
    <property type="component" value="Unassembled WGS sequence"/>
</dbReference>
<proteinExistence type="predicted"/>
<organism evidence="1 2">
    <name type="scientific">Paraglaciecola polaris LMG 21857</name>
    <dbReference type="NCBI Taxonomy" id="1129793"/>
    <lineage>
        <taxon>Bacteria</taxon>
        <taxon>Pseudomonadati</taxon>
        <taxon>Pseudomonadota</taxon>
        <taxon>Gammaproteobacteria</taxon>
        <taxon>Alteromonadales</taxon>
        <taxon>Alteromonadaceae</taxon>
        <taxon>Paraglaciecola</taxon>
    </lineage>
</organism>
<gene>
    <name evidence="1" type="ORF">GPLA_0999</name>
</gene>
<dbReference type="EMBL" id="BAER01000024">
    <property type="protein sequence ID" value="GAC31915.1"/>
    <property type="molecule type" value="Genomic_DNA"/>
</dbReference>
<sequence length="54" mass="5987">MVDRCIELLNASISGQGILFASHCGLIGFVPSMGAVKLENRNIIYFRYLGDINR</sequence>